<dbReference type="Pfam" id="PF19528">
    <property type="entry name" value="DUF6056"/>
    <property type="match status" value="1"/>
</dbReference>
<keyword evidence="1" id="KW-0472">Membrane</keyword>
<feature type="transmembrane region" description="Helical" evidence="1">
    <location>
        <begin position="330"/>
        <end position="348"/>
    </location>
</feature>
<feature type="transmembrane region" description="Helical" evidence="1">
    <location>
        <begin position="221"/>
        <end position="237"/>
    </location>
</feature>
<feature type="transmembrane region" description="Helical" evidence="1">
    <location>
        <begin position="170"/>
        <end position="187"/>
    </location>
</feature>
<name>A0A927ZVB4_SELRU</name>
<gene>
    <name evidence="2" type="ORF">E7201_09485</name>
</gene>
<comment type="caution">
    <text evidence="2">The sequence shown here is derived from an EMBL/GenBank/DDBJ whole genome shotgun (WGS) entry which is preliminary data.</text>
</comment>
<feature type="transmembrane region" description="Helical" evidence="1">
    <location>
        <begin position="109"/>
        <end position="131"/>
    </location>
</feature>
<protein>
    <submittedName>
        <fullName evidence="2">Uncharacterized protein</fullName>
    </submittedName>
</protein>
<organism evidence="2 3">
    <name type="scientific">Selenomonas ruminantium</name>
    <dbReference type="NCBI Taxonomy" id="971"/>
    <lineage>
        <taxon>Bacteria</taxon>
        <taxon>Bacillati</taxon>
        <taxon>Bacillota</taxon>
        <taxon>Negativicutes</taxon>
        <taxon>Selenomonadales</taxon>
        <taxon>Selenomonadaceae</taxon>
        <taxon>Selenomonas</taxon>
    </lineage>
</organism>
<evidence type="ECO:0000256" key="1">
    <source>
        <dbReference type="SAM" id="Phobius"/>
    </source>
</evidence>
<feature type="transmembrane region" description="Helical" evidence="1">
    <location>
        <begin position="354"/>
        <end position="371"/>
    </location>
</feature>
<dbReference type="Proteomes" id="UP000761380">
    <property type="component" value="Unassembled WGS sequence"/>
</dbReference>
<dbReference type="EMBL" id="SVBY01000078">
    <property type="protein sequence ID" value="MBE6093380.1"/>
    <property type="molecule type" value="Genomic_DNA"/>
</dbReference>
<dbReference type="InterPro" id="IPR045691">
    <property type="entry name" value="DUF6056"/>
</dbReference>
<keyword evidence="1" id="KW-0812">Transmembrane</keyword>
<proteinExistence type="predicted"/>
<feature type="transmembrane region" description="Helical" evidence="1">
    <location>
        <begin position="199"/>
        <end position="215"/>
    </location>
</feature>
<evidence type="ECO:0000313" key="2">
    <source>
        <dbReference type="EMBL" id="MBE6093380.1"/>
    </source>
</evidence>
<reference evidence="2" key="1">
    <citation type="submission" date="2019-04" db="EMBL/GenBank/DDBJ databases">
        <title>Evolution of Biomass-Degrading Anaerobic Consortia Revealed by Metagenomics.</title>
        <authorList>
            <person name="Peng X."/>
        </authorList>
    </citation>
    <scope>NUCLEOTIDE SEQUENCE</scope>
    <source>
        <strain evidence="2">SIG240</strain>
    </source>
</reference>
<evidence type="ECO:0000313" key="3">
    <source>
        <dbReference type="Proteomes" id="UP000761380"/>
    </source>
</evidence>
<sequence>MEVWADRLYACWQALWQRLSWQMLFVFGAGVFLWRTILLPMVADDYSYAFIWDGANDGNLMDGIGPRERINSLQDIFTSQLSHYFTWGGRVPALFAAQFFIWQSGEHGYLFDVFNFLFFILLVLVLFWLAAGRIESPGRSKAGLCWLLLGLFFALPSYIYTMFWMTGACVYLWTSVVVCAFLLPYARSFAHGDFWQDKGWGYVISLFVLGLWAGWSMETVSMAAVFLTWFFLLLAYRQKKLRRWQVAGFCGLVMGALLLMLAPGSMERVRLMEELDPDYTMPPELLWTPVMFLYNFVEGFLPVFTGELPLLVPLLLCLRYNLGSREEKRYMGLFTAASFLILAAMMFSPDFRAHGAYHSVIFLLVASTKALRIMLPWGAKKCAQFAKLRLSMAVLGFAALGLWLSATVICLIIETSYSQQWAAREQLIAQHRQDDPVVVPAIEIPWRLDKITGNRSVTETLLMFGGDLESNPKDNRSNVYAQYHGLKGIVIDKKIDWGKYGEANDW</sequence>
<accession>A0A927ZVB4</accession>
<feature type="transmembrane region" description="Helical" evidence="1">
    <location>
        <begin position="286"/>
        <end position="318"/>
    </location>
</feature>
<keyword evidence="1" id="KW-1133">Transmembrane helix</keyword>
<dbReference type="AlphaFoldDB" id="A0A927ZVB4"/>
<feature type="transmembrane region" description="Helical" evidence="1">
    <location>
        <begin position="143"/>
        <end position="164"/>
    </location>
</feature>
<feature type="transmembrane region" description="Helical" evidence="1">
    <location>
        <begin position="244"/>
        <end position="266"/>
    </location>
</feature>
<feature type="transmembrane region" description="Helical" evidence="1">
    <location>
        <begin position="21"/>
        <end position="43"/>
    </location>
</feature>
<feature type="transmembrane region" description="Helical" evidence="1">
    <location>
        <begin position="392"/>
        <end position="414"/>
    </location>
</feature>